<feature type="transmembrane region" description="Helical" evidence="8">
    <location>
        <begin position="103"/>
        <end position="123"/>
    </location>
</feature>
<dbReference type="InterPro" id="IPR036922">
    <property type="entry name" value="Rieske_2Fe-2S_sf"/>
</dbReference>
<dbReference type="InterPro" id="IPR014349">
    <property type="entry name" value="Rieske_Fe-S_prot"/>
</dbReference>
<feature type="domain" description="Rieske" evidence="9">
    <location>
        <begin position="164"/>
        <end position="258"/>
    </location>
</feature>
<evidence type="ECO:0000256" key="6">
    <source>
        <dbReference type="ARBA" id="ARBA00034078"/>
    </source>
</evidence>
<keyword evidence="2" id="KW-0479">Metal-binding</keyword>
<protein>
    <recommendedName>
        <fullName evidence="9">Rieske domain-containing protein</fullName>
    </recommendedName>
</protein>
<dbReference type="Pfam" id="PF00355">
    <property type="entry name" value="Rieske"/>
    <property type="match status" value="1"/>
</dbReference>
<evidence type="ECO:0000256" key="8">
    <source>
        <dbReference type="SAM" id="Phobius"/>
    </source>
</evidence>
<evidence type="ECO:0000256" key="1">
    <source>
        <dbReference type="ARBA" id="ARBA00022714"/>
    </source>
</evidence>
<dbReference type="SUPFAM" id="SSF50022">
    <property type="entry name" value="ISP domain"/>
    <property type="match status" value="1"/>
</dbReference>
<dbReference type="PRINTS" id="PR00162">
    <property type="entry name" value="RIESKE"/>
</dbReference>
<dbReference type="PROSITE" id="PS51296">
    <property type="entry name" value="RIESKE"/>
    <property type="match status" value="1"/>
</dbReference>
<dbReference type="GO" id="GO:0046872">
    <property type="term" value="F:metal ion binding"/>
    <property type="evidence" value="ECO:0007669"/>
    <property type="project" value="UniProtKB-KW"/>
</dbReference>
<dbReference type="EMBL" id="UINC01005341">
    <property type="protein sequence ID" value="SVA20707.1"/>
    <property type="molecule type" value="Genomic_DNA"/>
</dbReference>
<keyword evidence="8" id="KW-0472">Membrane</keyword>
<keyword evidence="5" id="KW-1015">Disulfide bond</keyword>
<comment type="cofactor">
    <cofactor evidence="6">
        <name>[2Fe-2S] cluster</name>
        <dbReference type="ChEBI" id="CHEBI:190135"/>
    </cofactor>
</comment>
<keyword evidence="8" id="KW-0812">Transmembrane</keyword>
<keyword evidence="3" id="KW-0408">Iron</keyword>
<reference evidence="10" key="1">
    <citation type="submission" date="2018-05" db="EMBL/GenBank/DDBJ databases">
        <authorList>
            <person name="Lanie J.A."/>
            <person name="Ng W.-L."/>
            <person name="Kazmierczak K.M."/>
            <person name="Andrzejewski T.M."/>
            <person name="Davidsen T.M."/>
            <person name="Wayne K.J."/>
            <person name="Tettelin H."/>
            <person name="Glass J.I."/>
            <person name="Rusch D."/>
            <person name="Podicherti R."/>
            <person name="Tsui H.-C.T."/>
            <person name="Winkler M.E."/>
        </authorList>
    </citation>
    <scope>NUCLEOTIDE SEQUENCE</scope>
</reference>
<evidence type="ECO:0000256" key="4">
    <source>
        <dbReference type="ARBA" id="ARBA00023014"/>
    </source>
</evidence>
<feature type="region of interest" description="Disordered" evidence="7">
    <location>
        <begin position="267"/>
        <end position="290"/>
    </location>
</feature>
<keyword evidence="4" id="KW-0411">Iron-sulfur</keyword>
<dbReference type="Gene3D" id="2.102.10.10">
    <property type="entry name" value="Rieske [2Fe-2S] iron-sulphur domain"/>
    <property type="match status" value="1"/>
</dbReference>
<sequence>VAVVVSVIVLVVLAAVVLVGASRRRDSGAAGLSREARRRDRSNPVLATGSDEDPSGREVEAAAAAARSSNEVAVVESAPPVPFVAPDPSTLGVTRRQFFNRSIVGMMGFGLSGFGGACLAFLWPQGVSGFGSKIRVGNLVEVLADIETNNGFLYKPEGRMWITAYPNGSVEKARAAYSPAELAGMTAGVEQGFDSGVMALYQKCPHLGCRVPNCVSSQWFECPCHGSQYNQVGEKRGGPAPRGMDRFAVSVDGGVLVVDTGTIVQGPPIGTNTTGQEAEGPNCIGEAGGH</sequence>
<accession>A0A381U0B5</accession>
<evidence type="ECO:0000256" key="3">
    <source>
        <dbReference type="ARBA" id="ARBA00023004"/>
    </source>
</evidence>
<dbReference type="GO" id="GO:0051537">
    <property type="term" value="F:2 iron, 2 sulfur cluster binding"/>
    <property type="evidence" value="ECO:0007669"/>
    <property type="project" value="UniProtKB-KW"/>
</dbReference>
<feature type="transmembrane region" description="Helical" evidence="8">
    <location>
        <begin position="6"/>
        <end position="22"/>
    </location>
</feature>
<feature type="region of interest" description="Disordered" evidence="7">
    <location>
        <begin position="29"/>
        <end position="57"/>
    </location>
</feature>
<evidence type="ECO:0000256" key="7">
    <source>
        <dbReference type="SAM" id="MobiDB-lite"/>
    </source>
</evidence>
<evidence type="ECO:0000313" key="10">
    <source>
        <dbReference type="EMBL" id="SVA20707.1"/>
    </source>
</evidence>
<name>A0A381U0B5_9ZZZZ</name>
<gene>
    <name evidence="10" type="ORF">METZ01_LOCUS73561</name>
</gene>
<feature type="non-terminal residue" evidence="10">
    <location>
        <position position="1"/>
    </location>
</feature>
<evidence type="ECO:0000259" key="9">
    <source>
        <dbReference type="PROSITE" id="PS51296"/>
    </source>
</evidence>
<organism evidence="10">
    <name type="scientific">marine metagenome</name>
    <dbReference type="NCBI Taxonomy" id="408172"/>
    <lineage>
        <taxon>unclassified sequences</taxon>
        <taxon>metagenomes</taxon>
        <taxon>ecological metagenomes</taxon>
    </lineage>
</organism>
<keyword evidence="1" id="KW-0001">2Fe-2S</keyword>
<proteinExistence type="predicted"/>
<dbReference type="AlphaFoldDB" id="A0A381U0B5"/>
<evidence type="ECO:0000256" key="2">
    <source>
        <dbReference type="ARBA" id="ARBA00022723"/>
    </source>
</evidence>
<dbReference type="InterPro" id="IPR005805">
    <property type="entry name" value="Rieske_Fe-S_prot_C"/>
</dbReference>
<dbReference type="PANTHER" id="PTHR10134">
    <property type="entry name" value="CYTOCHROME B-C1 COMPLEX SUBUNIT RIESKE, MITOCHONDRIAL"/>
    <property type="match status" value="1"/>
</dbReference>
<keyword evidence="8" id="KW-1133">Transmembrane helix</keyword>
<dbReference type="InterPro" id="IPR017941">
    <property type="entry name" value="Rieske_2Fe-2S"/>
</dbReference>
<dbReference type="GO" id="GO:0016020">
    <property type="term" value="C:membrane"/>
    <property type="evidence" value="ECO:0007669"/>
    <property type="project" value="InterPro"/>
</dbReference>
<evidence type="ECO:0000256" key="5">
    <source>
        <dbReference type="ARBA" id="ARBA00023157"/>
    </source>
</evidence>